<name>A0AB39BN41_9BACI</name>
<dbReference type="RefSeq" id="WP_368502818.1">
    <property type="nucleotide sequence ID" value="NZ_CP162550.1"/>
</dbReference>
<dbReference type="AlphaFoldDB" id="A0AB39BN41"/>
<organism evidence="1">
    <name type="scientific">Alkalihalophilus sp. As8PL</name>
    <dbReference type="NCBI Taxonomy" id="3237103"/>
    <lineage>
        <taxon>Bacteria</taxon>
        <taxon>Bacillati</taxon>
        <taxon>Bacillota</taxon>
        <taxon>Bacilli</taxon>
        <taxon>Bacillales</taxon>
        <taxon>Bacillaceae</taxon>
        <taxon>Alkalihalophilus</taxon>
    </lineage>
</organism>
<reference evidence="1" key="1">
    <citation type="submission" date="2024-07" db="EMBL/GenBank/DDBJ databases">
        <title>Identification and characteristics of an arsenic-resistant bacterial isolate, which belongs to a novel species.</title>
        <authorList>
            <person name="Juszczyk A."/>
            <person name="Kowalczyk A."/>
            <person name="Was K."/>
            <person name="Kosowicz W."/>
            <person name="Budzyn A."/>
            <person name="Latowski D."/>
        </authorList>
    </citation>
    <scope>NUCLEOTIDE SEQUENCE</scope>
    <source>
        <strain evidence="1">As8PL</strain>
        <plasmid evidence="1">unnamed</plasmid>
    </source>
</reference>
<dbReference type="EMBL" id="CP162550">
    <property type="protein sequence ID" value="XDI35203.1"/>
    <property type="molecule type" value="Genomic_DNA"/>
</dbReference>
<keyword evidence="1" id="KW-0614">Plasmid</keyword>
<geneLocation type="plasmid" evidence="1">
    <name>unnamed</name>
</geneLocation>
<accession>A0AB39BN41</accession>
<evidence type="ECO:0000313" key="1">
    <source>
        <dbReference type="EMBL" id="XDI35203.1"/>
    </source>
</evidence>
<gene>
    <name evidence="1" type="ORF">AB3N04_00335</name>
</gene>
<protein>
    <submittedName>
        <fullName evidence="1">Uncharacterized protein</fullName>
    </submittedName>
</protein>
<proteinExistence type="predicted"/>
<sequence length="194" mass="23034">MKYSKADLIGEKQYLNSGEASWRYKLLFKWFPSKEITLVLHLPESYLERAWLLCQDIERITEEEGLTPKILLNVLVRSFLLELAKKGSMPAYEYLLDRYSKVLQIAHYQSDRVDEFELFDKPNEPLATYQVTLDYDTVYRLEWFLKELHLLVEHTMTVEKVLEILFCYMIELVQKGNASKFCRALIDYVNSINE</sequence>